<dbReference type="Gene3D" id="1.20.1560.10">
    <property type="entry name" value="ABC transporter type 1, transmembrane domain"/>
    <property type="match status" value="2"/>
</dbReference>
<proteinExistence type="predicted"/>
<dbReference type="PANTHER" id="PTHR24223:SF263">
    <property type="entry name" value="ABC-TYPE XENOBIOTIC TRANSPORTER"/>
    <property type="match status" value="1"/>
</dbReference>
<gene>
    <name evidence="9" type="ORF">CMV_022671</name>
</gene>
<keyword evidence="6 7" id="KW-0472">Membrane</keyword>
<dbReference type="OrthoDB" id="6500128at2759"/>
<dbReference type="SUPFAM" id="SSF90123">
    <property type="entry name" value="ABC transporter transmembrane region"/>
    <property type="match status" value="1"/>
</dbReference>
<evidence type="ECO:0000256" key="2">
    <source>
        <dbReference type="ARBA" id="ARBA00022692"/>
    </source>
</evidence>
<name>A0A8J4QJ48_9ROSI</name>
<evidence type="ECO:0000313" key="10">
    <source>
        <dbReference type="Proteomes" id="UP000737018"/>
    </source>
</evidence>
<dbReference type="EMBL" id="JRKL02004811">
    <property type="protein sequence ID" value="KAF3951708.1"/>
    <property type="molecule type" value="Genomic_DNA"/>
</dbReference>
<evidence type="ECO:0000259" key="8">
    <source>
        <dbReference type="PROSITE" id="PS50929"/>
    </source>
</evidence>
<keyword evidence="1" id="KW-0813">Transport</keyword>
<dbReference type="Pfam" id="PF00664">
    <property type="entry name" value="ABC_membrane"/>
    <property type="match status" value="1"/>
</dbReference>
<evidence type="ECO:0000256" key="7">
    <source>
        <dbReference type="SAM" id="Phobius"/>
    </source>
</evidence>
<evidence type="ECO:0000256" key="1">
    <source>
        <dbReference type="ARBA" id="ARBA00022448"/>
    </source>
</evidence>
<dbReference type="InterPro" id="IPR036640">
    <property type="entry name" value="ABC1_TM_sf"/>
</dbReference>
<dbReference type="GO" id="GO:0005524">
    <property type="term" value="F:ATP binding"/>
    <property type="evidence" value="ECO:0007669"/>
    <property type="project" value="UniProtKB-KW"/>
</dbReference>
<protein>
    <recommendedName>
        <fullName evidence="8">ABC transmembrane type-1 domain-containing protein</fullName>
    </recommendedName>
</protein>
<keyword evidence="4" id="KW-0067">ATP-binding</keyword>
<comment type="caution">
    <text evidence="9">The sequence shown here is derived from an EMBL/GenBank/DDBJ whole genome shotgun (WGS) entry which is preliminary data.</text>
</comment>
<feature type="domain" description="ABC transmembrane type-1" evidence="8">
    <location>
        <begin position="126"/>
        <end position="213"/>
    </location>
</feature>
<keyword evidence="5 7" id="KW-1133">Transmembrane helix</keyword>
<evidence type="ECO:0000256" key="5">
    <source>
        <dbReference type="ARBA" id="ARBA00022989"/>
    </source>
</evidence>
<dbReference type="PANTHER" id="PTHR24223">
    <property type="entry name" value="ATP-BINDING CASSETTE SUB-FAMILY C"/>
    <property type="match status" value="1"/>
</dbReference>
<reference evidence="9" key="1">
    <citation type="submission" date="2020-03" db="EMBL/GenBank/DDBJ databases">
        <title>Castanea mollissima Vanexum genome sequencing.</title>
        <authorList>
            <person name="Staton M."/>
        </authorList>
    </citation>
    <scope>NUCLEOTIDE SEQUENCE</scope>
    <source>
        <tissue evidence="9">Leaf</tissue>
    </source>
</reference>
<dbReference type="GO" id="GO:0140359">
    <property type="term" value="F:ABC-type transporter activity"/>
    <property type="evidence" value="ECO:0007669"/>
    <property type="project" value="InterPro"/>
</dbReference>
<organism evidence="9 10">
    <name type="scientific">Castanea mollissima</name>
    <name type="common">Chinese chestnut</name>
    <dbReference type="NCBI Taxonomy" id="60419"/>
    <lineage>
        <taxon>Eukaryota</taxon>
        <taxon>Viridiplantae</taxon>
        <taxon>Streptophyta</taxon>
        <taxon>Embryophyta</taxon>
        <taxon>Tracheophyta</taxon>
        <taxon>Spermatophyta</taxon>
        <taxon>Magnoliopsida</taxon>
        <taxon>eudicotyledons</taxon>
        <taxon>Gunneridae</taxon>
        <taxon>Pentapetalae</taxon>
        <taxon>rosids</taxon>
        <taxon>fabids</taxon>
        <taxon>Fagales</taxon>
        <taxon>Fagaceae</taxon>
        <taxon>Castanea</taxon>
    </lineage>
</organism>
<evidence type="ECO:0000313" key="9">
    <source>
        <dbReference type="EMBL" id="KAF3951708.1"/>
    </source>
</evidence>
<evidence type="ECO:0000256" key="3">
    <source>
        <dbReference type="ARBA" id="ARBA00022741"/>
    </source>
</evidence>
<dbReference type="InterPro" id="IPR050173">
    <property type="entry name" value="ABC_transporter_C-like"/>
</dbReference>
<keyword evidence="2 7" id="KW-0812">Transmembrane</keyword>
<feature type="transmembrane region" description="Helical" evidence="7">
    <location>
        <begin position="127"/>
        <end position="153"/>
    </location>
</feature>
<dbReference type="GO" id="GO:0016020">
    <property type="term" value="C:membrane"/>
    <property type="evidence" value="ECO:0007669"/>
    <property type="project" value="InterPro"/>
</dbReference>
<dbReference type="AlphaFoldDB" id="A0A8J4QJ48"/>
<accession>A0A8J4QJ48</accession>
<dbReference type="PROSITE" id="PS50929">
    <property type="entry name" value="ABC_TM1F"/>
    <property type="match status" value="1"/>
</dbReference>
<evidence type="ECO:0000256" key="4">
    <source>
        <dbReference type="ARBA" id="ARBA00022840"/>
    </source>
</evidence>
<dbReference type="Proteomes" id="UP000737018">
    <property type="component" value="Unassembled WGS sequence"/>
</dbReference>
<evidence type="ECO:0000256" key="6">
    <source>
        <dbReference type="ARBA" id="ARBA00023136"/>
    </source>
</evidence>
<dbReference type="InterPro" id="IPR011527">
    <property type="entry name" value="ABC1_TM_dom"/>
</dbReference>
<keyword evidence="3" id="KW-0547">Nucleotide-binding</keyword>
<keyword evidence="10" id="KW-1185">Reference proteome</keyword>
<sequence length="306" mass="34522">MGDWSCKCHTKKHKLEVKQGEKVNVYGKIAYDADVYILDDPFSAVDAHTATTLFNLMIEWKVLRASTYDELLASRQEFQNLVNADHDTVGSKRQAKYASSRKSKTSKSEIQGNYNEQNSHVNRVELITVYIVIGCILALFVLISSIYVVILGFEVSQSIFYTLLTSLFRKPLSFYDSTPRGRILNRVSSYLIVIDLDFAFKLSTALGYFFASVKELMRTDGTTRSLIASHLAESIARAMTIRVFGEEERFLIKNLDLIDRNASPYFHSFSADEWLIQRLEIPCAIVYSVLALAMTLLQLGASASSS</sequence>